<feature type="compositionally biased region" description="Low complexity" evidence="3">
    <location>
        <begin position="231"/>
        <end position="245"/>
    </location>
</feature>
<dbReference type="InterPro" id="IPR009057">
    <property type="entry name" value="Homeodomain-like_sf"/>
</dbReference>
<dbReference type="PROSITE" id="PS50977">
    <property type="entry name" value="HTH_TETR_2"/>
    <property type="match status" value="1"/>
</dbReference>
<reference evidence="6" key="1">
    <citation type="journal article" date="2019" name="Int. J. Syst. Evol. Microbiol.">
        <title>The Global Catalogue of Microorganisms (GCM) 10K type strain sequencing project: providing services to taxonomists for standard genome sequencing and annotation.</title>
        <authorList>
            <consortium name="The Broad Institute Genomics Platform"/>
            <consortium name="The Broad Institute Genome Sequencing Center for Infectious Disease"/>
            <person name="Wu L."/>
            <person name="Ma J."/>
        </authorList>
    </citation>
    <scope>NUCLEOTIDE SEQUENCE [LARGE SCALE GENOMIC DNA]</scope>
    <source>
        <strain evidence="6">JCM 17986</strain>
    </source>
</reference>
<protein>
    <recommendedName>
        <fullName evidence="4">HTH tetR-type domain-containing protein</fullName>
    </recommendedName>
</protein>
<accession>A0ABP9HVM9</accession>
<feature type="DNA-binding region" description="H-T-H motif" evidence="2">
    <location>
        <begin position="60"/>
        <end position="79"/>
    </location>
</feature>
<dbReference type="InterPro" id="IPR001647">
    <property type="entry name" value="HTH_TetR"/>
</dbReference>
<dbReference type="SUPFAM" id="SSF46689">
    <property type="entry name" value="Homeodomain-like"/>
    <property type="match status" value="1"/>
</dbReference>
<comment type="caution">
    <text evidence="5">The sequence shown here is derived from an EMBL/GenBank/DDBJ whole genome shotgun (WGS) entry which is preliminary data.</text>
</comment>
<evidence type="ECO:0000256" key="3">
    <source>
        <dbReference type="SAM" id="MobiDB-lite"/>
    </source>
</evidence>
<evidence type="ECO:0000256" key="2">
    <source>
        <dbReference type="PROSITE-ProRule" id="PRU00335"/>
    </source>
</evidence>
<sequence>MAISRLGHGRPWGPGGGTFYSDLVPKIRAASVAEHRAMQHAALLDAARALLDEGGFAALTFPALAERTGLARSSVYEYFRSRAAVVEELCAVDLPAWVAEVEDAMAAVDDPAGKIAAYVQRQLELVGDRTHRVVVAISTGELDANARERIRAAHGRIVELVVNALDDLGHPDPMLVASLVQGMVDAAVRRIECGADGAEVTAATLGLVLGGVAEIRLPGAVEESSEDAEGAADGAEGATETEAAV</sequence>
<organism evidence="5 6">
    <name type="scientific">Yinghuangia aomiensis</name>
    <dbReference type="NCBI Taxonomy" id="676205"/>
    <lineage>
        <taxon>Bacteria</taxon>
        <taxon>Bacillati</taxon>
        <taxon>Actinomycetota</taxon>
        <taxon>Actinomycetes</taxon>
        <taxon>Kitasatosporales</taxon>
        <taxon>Streptomycetaceae</taxon>
        <taxon>Yinghuangia</taxon>
    </lineage>
</organism>
<proteinExistence type="predicted"/>
<keyword evidence="6" id="KW-1185">Reference proteome</keyword>
<dbReference type="Gene3D" id="1.10.357.10">
    <property type="entry name" value="Tetracycline Repressor, domain 2"/>
    <property type="match status" value="1"/>
</dbReference>
<evidence type="ECO:0000259" key="4">
    <source>
        <dbReference type="PROSITE" id="PS50977"/>
    </source>
</evidence>
<evidence type="ECO:0000313" key="5">
    <source>
        <dbReference type="EMBL" id="GAA4979281.1"/>
    </source>
</evidence>
<dbReference type="InterPro" id="IPR050109">
    <property type="entry name" value="HTH-type_TetR-like_transc_reg"/>
</dbReference>
<keyword evidence="1 2" id="KW-0238">DNA-binding</keyword>
<gene>
    <name evidence="5" type="ORF">GCM10023205_54750</name>
</gene>
<dbReference type="Proteomes" id="UP001500466">
    <property type="component" value="Unassembled WGS sequence"/>
</dbReference>
<evidence type="ECO:0000313" key="6">
    <source>
        <dbReference type="Proteomes" id="UP001500466"/>
    </source>
</evidence>
<dbReference type="PANTHER" id="PTHR30055">
    <property type="entry name" value="HTH-TYPE TRANSCRIPTIONAL REGULATOR RUTR"/>
    <property type="match status" value="1"/>
</dbReference>
<dbReference type="PANTHER" id="PTHR30055:SF226">
    <property type="entry name" value="HTH-TYPE TRANSCRIPTIONAL REGULATOR PKSA"/>
    <property type="match status" value="1"/>
</dbReference>
<dbReference type="EMBL" id="BAABHS010000021">
    <property type="protein sequence ID" value="GAA4979281.1"/>
    <property type="molecule type" value="Genomic_DNA"/>
</dbReference>
<feature type="domain" description="HTH tetR-type" evidence="4">
    <location>
        <begin position="37"/>
        <end position="97"/>
    </location>
</feature>
<dbReference type="Gene3D" id="1.10.10.60">
    <property type="entry name" value="Homeodomain-like"/>
    <property type="match status" value="1"/>
</dbReference>
<evidence type="ECO:0000256" key="1">
    <source>
        <dbReference type="ARBA" id="ARBA00023125"/>
    </source>
</evidence>
<dbReference type="Pfam" id="PF00440">
    <property type="entry name" value="TetR_N"/>
    <property type="match status" value="1"/>
</dbReference>
<feature type="region of interest" description="Disordered" evidence="3">
    <location>
        <begin position="220"/>
        <end position="245"/>
    </location>
</feature>
<name>A0ABP9HVM9_9ACTN</name>
<dbReference type="PRINTS" id="PR00455">
    <property type="entry name" value="HTHTETR"/>
</dbReference>